<organism evidence="1 2">
    <name type="scientific">Corchorus olitorius</name>
    <dbReference type="NCBI Taxonomy" id="93759"/>
    <lineage>
        <taxon>Eukaryota</taxon>
        <taxon>Viridiplantae</taxon>
        <taxon>Streptophyta</taxon>
        <taxon>Embryophyta</taxon>
        <taxon>Tracheophyta</taxon>
        <taxon>Spermatophyta</taxon>
        <taxon>Magnoliopsida</taxon>
        <taxon>eudicotyledons</taxon>
        <taxon>Gunneridae</taxon>
        <taxon>Pentapetalae</taxon>
        <taxon>rosids</taxon>
        <taxon>malvids</taxon>
        <taxon>Malvales</taxon>
        <taxon>Malvaceae</taxon>
        <taxon>Grewioideae</taxon>
        <taxon>Apeibeae</taxon>
        <taxon>Corchorus</taxon>
    </lineage>
</organism>
<protein>
    <submittedName>
        <fullName evidence="1">Uncharacterized protein</fullName>
    </submittedName>
</protein>
<name>A0A1R3HCE4_9ROSI</name>
<sequence length="30" mass="3391">MTTWRRFGLVRKEACDYMVKGSISSKGDAP</sequence>
<reference evidence="2" key="1">
    <citation type="submission" date="2013-09" db="EMBL/GenBank/DDBJ databases">
        <title>Corchorus olitorius genome sequencing.</title>
        <authorList>
            <person name="Alam M."/>
            <person name="Haque M.S."/>
            <person name="Islam M.S."/>
            <person name="Emdad E.M."/>
            <person name="Islam M.M."/>
            <person name="Ahmed B."/>
            <person name="Halim A."/>
            <person name="Hossen Q.M.M."/>
            <person name="Hossain M.Z."/>
            <person name="Ahmed R."/>
            <person name="Khan M.M."/>
            <person name="Islam R."/>
            <person name="Rashid M.M."/>
            <person name="Khan S.A."/>
            <person name="Rahman M.S."/>
            <person name="Alam M."/>
            <person name="Yahiya A.S."/>
            <person name="Khan M.S."/>
            <person name="Azam M.S."/>
            <person name="Haque T."/>
            <person name="Lashkar M.Z.H."/>
            <person name="Akhand A.I."/>
            <person name="Morshed G."/>
            <person name="Roy S."/>
            <person name="Uddin K.S."/>
            <person name="Rabeya T."/>
            <person name="Hossain A.S."/>
            <person name="Chowdhury A."/>
            <person name="Snigdha A.R."/>
            <person name="Mortoza M.S."/>
            <person name="Matin S.A."/>
            <person name="Hoque S.M.E."/>
            <person name="Islam M.K."/>
            <person name="Roy D.K."/>
            <person name="Haider R."/>
            <person name="Moosa M.M."/>
            <person name="Elias S.M."/>
            <person name="Hasan A.M."/>
            <person name="Jahan S."/>
            <person name="Shafiuddin M."/>
            <person name="Mahmood N."/>
            <person name="Shommy N.S."/>
        </authorList>
    </citation>
    <scope>NUCLEOTIDE SEQUENCE [LARGE SCALE GENOMIC DNA]</scope>
    <source>
        <strain evidence="2">cv. O-4</strain>
    </source>
</reference>
<evidence type="ECO:0000313" key="2">
    <source>
        <dbReference type="Proteomes" id="UP000187203"/>
    </source>
</evidence>
<proteinExistence type="predicted"/>
<evidence type="ECO:0000313" key="1">
    <source>
        <dbReference type="EMBL" id="OMO68010.1"/>
    </source>
</evidence>
<gene>
    <name evidence="1" type="ORF">COLO4_29933</name>
</gene>
<dbReference type="EMBL" id="AWUE01020468">
    <property type="protein sequence ID" value="OMO68010.1"/>
    <property type="molecule type" value="Genomic_DNA"/>
</dbReference>
<comment type="caution">
    <text evidence="1">The sequence shown here is derived from an EMBL/GenBank/DDBJ whole genome shotgun (WGS) entry which is preliminary data.</text>
</comment>
<dbReference type="AlphaFoldDB" id="A0A1R3HCE4"/>
<accession>A0A1R3HCE4</accession>
<dbReference type="Proteomes" id="UP000187203">
    <property type="component" value="Unassembled WGS sequence"/>
</dbReference>
<keyword evidence="2" id="KW-1185">Reference proteome</keyword>